<keyword evidence="1" id="KW-0472">Membrane</keyword>
<evidence type="ECO:0000313" key="2">
    <source>
        <dbReference type="EMBL" id="WZJ21233.1"/>
    </source>
</evidence>
<dbReference type="RefSeq" id="WP_341743575.1">
    <property type="nucleotide sequence ID" value="NZ_CP151406.1"/>
</dbReference>
<feature type="transmembrane region" description="Helical" evidence="1">
    <location>
        <begin position="20"/>
        <end position="43"/>
    </location>
</feature>
<dbReference type="EMBL" id="CP151406">
    <property type="protein sequence ID" value="WZJ21233.1"/>
    <property type="molecule type" value="Genomic_DNA"/>
</dbReference>
<proteinExistence type="predicted"/>
<dbReference type="InterPro" id="IPR008620">
    <property type="entry name" value="FixH"/>
</dbReference>
<dbReference type="Pfam" id="PF05751">
    <property type="entry name" value="FixH"/>
    <property type="match status" value="1"/>
</dbReference>
<organism evidence="2 3">
    <name type="scientific">Azonexus hydrophilus</name>
    <dbReference type="NCBI Taxonomy" id="418702"/>
    <lineage>
        <taxon>Bacteria</taxon>
        <taxon>Pseudomonadati</taxon>
        <taxon>Pseudomonadota</taxon>
        <taxon>Betaproteobacteria</taxon>
        <taxon>Rhodocyclales</taxon>
        <taxon>Azonexaceae</taxon>
        <taxon>Azonexus</taxon>
    </lineage>
</organism>
<evidence type="ECO:0000256" key="1">
    <source>
        <dbReference type="SAM" id="Phobius"/>
    </source>
</evidence>
<keyword evidence="3" id="KW-1185">Reference proteome</keyword>
<name>A0ABZ2XF32_9RHOO</name>
<protein>
    <submittedName>
        <fullName evidence="2">FixH family protein</fullName>
    </submittedName>
</protein>
<accession>A0ABZ2XF32</accession>
<sequence>MSATMTSDSKPWYKEPWPWILMAGPGLVIIAAIFTIWIAVVSADGLVADDYYKQGLAMNQRLERDHQASQLGLHADVMRAGLNVRLLITAKETTALPEEIVLRLTHPTIDGRDQNVALKSEGAGFYGGVLAEDLAGRWHVTLEDPAGQWRLQGEWQAGFDEPLRLDAKAG</sequence>
<keyword evidence="1" id="KW-0812">Transmembrane</keyword>
<dbReference type="Proteomes" id="UP001479520">
    <property type="component" value="Chromosome"/>
</dbReference>
<gene>
    <name evidence="2" type="ORF">AADV58_14960</name>
</gene>
<keyword evidence="1" id="KW-1133">Transmembrane helix</keyword>
<reference evidence="2 3" key="1">
    <citation type="submission" date="2024-04" db="EMBL/GenBank/DDBJ databases">
        <title>Dissimilatory iodate-reducing microorganisms contribute to the enrichment of iodine in groundwater.</title>
        <authorList>
            <person name="Jiang Z."/>
        </authorList>
    </citation>
    <scope>NUCLEOTIDE SEQUENCE [LARGE SCALE GENOMIC DNA]</scope>
    <source>
        <strain evidence="2 3">NCP973</strain>
    </source>
</reference>
<evidence type="ECO:0000313" key="3">
    <source>
        <dbReference type="Proteomes" id="UP001479520"/>
    </source>
</evidence>